<dbReference type="Gene3D" id="1.10.150.320">
    <property type="entry name" value="Photosystem II 12 kDa extrinsic protein"/>
    <property type="match status" value="1"/>
</dbReference>
<dbReference type="PANTHER" id="PTHR21180">
    <property type="entry name" value="ENDONUCLEASE/EXONUCLEASE/PHOSPHATASE FAMILY DOMAIN-CONTAINING PROTEIN 1"/>
    <property type="match status" value="1"/>
</dbReference>
<feature type="region of interest" description="Disordered" evidence="1">
    <location>
        <begin position="1"/>
        <end position="22"/>
    </location>
</feature>
<dbReference type="InterPro" id="IPR051675">
    <property type="entry name" value="Endo/Exo/Phosphatase_dom_1"/>
</dbReference>
<evidence type="ECO:0000313" key="4">
    <source>
        <dbReference type="EMBL" id="ATH96691.1"/>
    </source>
</evidence>
<dbReference type="Pfam" id="PF12836">
    <property type="entry name" value="HHH_3"/>
    <property type="match status" value="1"/>
</dbReference>
<accession>A0ABN5DN42</accession>
<keyword evidence="2" id="KW-0472">Membrane</keyword>
<feature type="transmembrane region" description="Helical" evidence="2">
    <location>
        <begin position="51"/>
        <end position="69"/>
    </location>
</feature>
<reference evidence="4 5" key="1">
    <citation type="journal article" date="2016" name="Int. J. Syst. Evol. Microbiol.">
        <title>Dermabacter jinjuensis sp. nov., a novel species of the genus Dermabacter isolated from a clinical specimen.</title>
        <authorList>
            <person name="Park Y.K."/>
            <person name="Lee K.M."/>
            <person name="Lee W.K."/>
            <person name="Cho M.J."/>
            <person name="Lee H.S."/>
            <person name="Cho Y.G."/>
            <person name="Lee Y.C."/>
            <person name="Lee W.K."/>
            <person name="Seong W.K."/>
            <person name="Hwang K.J."/>
        </authorList>
    </citation>
    <scope>NUCLEOTIDE SEQUENCE [LARGE SCALE GENOMIC DNA]</scope>
    <source>
        <strain evidence="4 5">32T</strain>
    </source>
</reference>
<feature type="compositionally biased region" description="Low complexity" evidence="1">
    <location>
        <begin position="100"/>
        <end position="122"/>
    </location>
</feature>
<dbReference type="InterPro" id="IPR003583">
    <property type="entry name" value="Hlx-hairpin-Hlx_DNA-bd_motif"/>
</dbReference>
<dbReference type="SMART" id="SM00278">
    <property type="entry name" value="HhH1"/>
    <property type="match status" value="2"/>
</dbReference>
<proteinExistence type="predicted"/>
<keyword evidence="2" id="KW-0812">Transmembrane</keyword>
<evidence type="ECO:0000259" key="3">
    <source>
        <dbReference type="SMART" id="SM00278"/>
    </source>
</evidence>
<organism evidence="4 5">
    <name type="scientific">Dermabacter jinjuensis</name>
    <dbReference type="NCBI Taxonomy" id="1667168"/>
    <lineage>
        <taxon>Bacteria</taxon>
        <taxon>Bacillati</taxon>
        <taxon>Actinomycetota</taxon>
        <taxon>Actinomycetes</taxon>
        <taxon>Micrococcales</taxon>
        <taxon>Dermabacteraceae</taxon>
        <taxon>Dermabacter</taxon>
    </lineage>
</organism>
<feature type="compositionally biased region" description="Polar residues" evidence="1">
    <location>
        <begin position="83"/>
        <end position="97"/>
    </location>
</feature>
<dbReference type="InterPro" id="IPR004509">
    <property type="entry name" value="Competence_ComEA_HhH"/>
</dbReference>
<keyword evidence="5" id="KW-1185">Reference proteome</keyword>
<dbReference type="InterPro" id="IPR010994">
    <property type="entry name" value="RuvA_2-like"/>
</dbReference>
<evidence type="ECO:0000313" key="5">
    <source>
        <dbReference type="Proteomes" id="UP000815698"/>
    </source>
</evidence>
<dbReference type="InterPro" id="IPR019554">
    <property type="entry name" value="Soluble_ligand-bd"/>
</dbReference>
<name>A0ABN5DN42_9MICO</name>
<feature type="region of interest" description="Disordered" evidence="1">
    <location>
        <begin position="82"/>
        <end position="122"/>
    </location>
</feature>
<feature type="domain" description="Helix-hairpin-helix DNA-binding motif class 1" evidence="3">
    <location>
        <begin position="256"/>
        <end position="275"/>
    </location>
</feature>
<dbReference type="SUPFAM" id="SSF47781">
    <property type="entry name" value="RuvA domain 2-like"/>
    <property type="match status" value="1"/>
</dbReference>
<gene>
    <name evidence="4" type="ORF">COP05_06010</name>
</gene>
<dbReference type="NCBIfam" id="TIGR00426">
    <property type="entry name" value="competence protein ComEA helix-hairpin-helix repeat region"/>
    <property type="match status" value="1"/>
</dbReference>
<sequence length="278" mass="28834">MNNTTGRERRHRADARTSVNTRSWDDLEEWSRDGSGVRRGPRWSALKDPRVILGILTAGALVLGGAHMATSMTPRDDTVAVNAPTSEGTQEATTEITVGSAPEGTSPASAAPAPDSSNAPAAGKQTVVVHVVGAVRQPKLVELPSHARVGDALEAAGGPTEDADLGRINLARVVSDGEQVYVPREGEEIPSEIAGPAIGVESSPSGPGTEAAGDGALVNINTASESELDELPGVGPAIAARIVEHRTTNGPFSNIEQLQDVKGIGPAIFEELRERISI</sequence>
<evidence type="ECO:0000256" key="1">
    <source>
        <dbReference type="SAM" id="MobiDB-lite"/>
    </source>
</evidence>
<feature type="domain" description="Helix-hairpin-helix DNA-binding motif class 1" evidence="3">
    <location>
        <begin position="226"/>
        <end position="245"/>
    </location>
</feature>
<dbReference type="Proteomes" id="UP000815698">
    <property type="component" value="Chromosome"/>
</dbReference>
<evidence type="ECO:0000256" key="2">
    <source>
        <dbReference type="SAM" id="Phobius"/>
    </source>
</evidence>
<dbReference type="PANTHER" id="PTHR21180:SF32">
    <property type="entry name" value="ENDONUCLEASE_EXONUCLEASE_PHOSPHATASE FAMILY DOMAIN-CONTAINING PROTEIN 1"/>
    <property type="match status" value="1"/>
</dbReference>
<dbReference type="Gene3D" id="3.10.560.10">
    <property type="entry name" value="Outer membrane lipoprotein wza domain like"/>
    <property type="match status" value="1"/>
</dbReference>
<protein>
    <submittedName>
        <fullName evidence="4">Competence protein ComEA</fullName>
    </submittedName>
</protein>
<dbReference type="Pfam" id="PF10531">
    <property type="entry name" value="SLBB"/>
    <property type="match status" value="1"/>
</dbReference>
<dbReference type="EMBL" id="CP023482">
    <property type="protein sequence ID" value="ATH96691.1"/>
    <property type="molecule type" value="Genomic_DNA"/>
</dbReference>
<keyword evidence="2" id="KW-1133">Transmembrane helix</keyword>
<dbReference type="RefSeq" id="WP_096882984.1">
    <property type="nucleotide sequence ID" value="NZ_CP023482.1"/>
</dbReference>